<protein>
    <submittedName>
        <fullName evidence="1">S-adenosylmethionine-dependent methyltransferase MetW</fullName>
    </submittedName>
</protein>
<dbReference type="AlphaFoldDB" id="S0G4Q5"/>
<dbReference type="GO" id="GO:0032259">
    <property type="term" value="P:methylation"/>
    <property type="evidence" value="ECO:0007669"/>
    <property type="project" value="UniProtKB-KW"/>
</dbReference>
<dbReference type="EMBL" id="APJX01000006">
    <property type="protein sequence ID" value="EMS78966.1"/>
    <property type="molecule type" value="Genomic_DNA"/>
</dbReference>
<dbReference type="PATRIC" id="fig|1286635.3.peg.3039"/>
<keyword evidence="2" id="KW-1185">Reference proteome</keyword>
<keyword evidence="1" id="KW-0808">Transferase</keyword>
<dbReference type="PANTHER" id="PTHR43861:SF1">
    <property type="entry name" value="TRANS-ACONITATE 2-METHYLTRANSFERASE"/>
    <property type="match status" value="1"/>
</dbReference>
<reference evidence="1 2" key="1">
    <citation type="journal article" date="2013" name="Genome Announc.">
        <title>Draft Genome Sequence of Desulfotignum phosphitoxidans DSM 13687 Strain FiPS-3.</title>
        <authorList>
            <person name="Poehlein A."/>
            <person name="Daniel R."/>
            <person name="Simeonova D.D."/>
        </authorList>
    </citation>
    <scope>NUCLEOTIDE SEQUENCE [LARGE SCALE GENOMIC DNA]</scope>
    <source>
        <strain evidence="1 2">DSM 13687</strain>
    </source>
</reference>
<dbReference type="NCBIfam" id="TIGR02081">
    <property type="entry name" value="metW"/>
    <property type="match status" value="1"/>
</dbReference>
<dbReference type="CDD" id="cd02440">
    <property type="entry name" value="AdoMet_MTases"/>
    <property type="match status" value="1"/>
</dbReference>
<dbReference type="OrthoDB" id="9792690at2"/>
<dbReference type="Gene3D" id="3.40.50.150">
    <property type="entry name" value="Vaccinia Virus protein VP39"/>
    <property type="match status" value="1"/>
</dbReference>
<organism evidence="1 2">
    <name type="scientific">Desulfotignum phosphitoxidans DSM 13687</name>
    <dbReference type="NCBI Taxonomy" id="1286635"/>
    <lineage>
        <taxon>Bacteria</taxon>
        <taxon>Pseudomonadati</taxon>
        <taxon>Thermodesulfobacteriota</taxon>
        <taxon>Desulfobacteria</taxon>
        <taxon>Desulfobacterales</taxon>
        <taxon>Desulfobacteraceae</taxon>
        <taxon>Desulfotignum</taxon>
    </lineage>
</organism>
<keyword evidence="1" id="KW-0489">Methyltransferase</keyword>
<comment type="caution">
    <text evidence="1">The sequence shown here is derived from an EMBL/GenBank/DDBJ whole genome shotgun (WGS) entry which is preliminary data.</text>
</comment>
<gene>
    <name evidence="1" type="primary">metW</name>
    <name evidence="1" type="ORF">Dpo_6c01650</name>
</gene>
<dbReference type="Pfam" id="PF07021">
    <property type="entry name" value="MetW"/>
    <property type="match status" value="1"/>
</dbReference>
<proteinExistence type="predicted"/>
<accession>S0G4Q5</accession>
<dbReference type="RefSeq" id="WP_006966806.1">
    <property type="nucleotide sequence ID" value="NZ_APJX01000006.1"/>
</dbReference>
<dbReference type="InterPro" id="IPR010743">
    <property type="entry name" value="Methionine_synth_MetW"/>
</dbReference>
<name>S0G4Q5_9BACT</name>
<evidence type="ECO:0000313" key="1">
    <source>
        <dbReference type="EMBL" id="EMS78966.1"/>
    </source>
</evidence>
<dbReference type="InterPro" id="IPR029063">
    <property type="entry name" value="SAM-dependent_MTases_sf"/>
</dbReference>
<dbReference type="GO" id="GO:0008168">
    <property type="term" value="F:methyltransferase activity"/>
    <property type="evidence" value="ECO:0007669"/>
    <property type="project" value="UniProtKB-KW"/>
</dbReference>
<dbReference type="PANTHER" id="PTHR43861">
    <property type="entry name" value="TRANS-ACONITATE 2-METHYLTRANSFERASE-RELATED"/>
    <property type="match status" value="1"/>
</dbReference>
<sequence length="202" mass="23206">MNPLRYDLQIIASWITPGAKVLELGCGEGDLLLWLRQNRQVKERGIEIKESKVVKCIEKGISVLQGDINREIMDYPDQAFDFAICSQTLQQVYDPVFLIRSMLRVADQCVVSFPNFGHYKTRIQLMFTGCAPVTKELPYEWYDTPNIRVLSLRDFENFTRQAGFKILKKAAINTKNHQMEGKIITFLPNLSATYGIFLIGHQ</sequence>
<dbReference type="SUPFAM" id="SSF53335">
    <property type="entry name" value="S-adenosyl-L-methionine-dependent methyltransferases"/>
    <property type="match status" value="1"/>
</dbReference>
<dbReference type="Proteomes" id="UP000014216">
    <property type="component" value="Unassembled WGS sequence"/>
</dbReference>
<evidence type="ECO:0000313" key="2">
    <source>
        <dbReference type="Proteomes" id="UP000014216"/>
    </source>
</evidence>